<evidence type="ECO:0000256" key="5">
    <source>
        <dbReference type="ARBA" id="ARBA00007417"/>
    </source>
</evidence>
<accession>A0A5B7YBT8</accession>
<evidence type="ECO:0000256" key="6">
    <source>
        <dbReference type="ARBA" id="ARBA00022619"/>
    </source>
</evidence>
<evidence type="ECO:0000256" key="9">
    <source>
        <dbReference type="ARBA" id="ARBA00022833"/>
    </source>
</evidence>
<dbReference type="Gene3D" id="3.40.430.10">
    <property type="entry name" value="Dihydrofolate Reductase, subunit A"/>
    <property type="match status" value="1"/>
</dbReference>
<comment type="pathway">
    <text evidence="2 13">Cofactor biosynthesis; riboflavin biosynthesis; 5-amino-6-(D-ribitylamino)uracil from GTP: step 2/4.</text>
</comment>
<evidence type="ECO:0000256" key="4">
    <source>
        <dbReference type="ARBA" id="ARBA00005259"/>
    </source>
</evidence>
<dbReference type="InterPro" id="IPR024072">
    <property type="entry name" value="DHFR-like_dom_sf"/>
</dbReference>
<comment type="similarity">
    <text evidence="5 13">In the C-terminal section; belongs to the HTP reductase family.</text>
</comment>
<evidence type="ECO:0000256" key="10">
    <source>
        <dbReference type="ARBA" id="ARBA00022857"/>
    </source>
</evidence>
<dbReference type="PIRSF" id="PIRSF006769">
    <property type="entry name" value="RibD"/>
    <property type="match status" value="1"/>
</dbReference>
<dbReference type="Gene3D" id="3.40.140.10">
    <property type="entry name" value="Cytidine Deaminase, domain 2"/>
    <property type="match status" value="1"/>
</dbReference>
<evidence type="ECO:0000256" key="15">
    <source>
        <dbReference type="PIRSR" id="PIRSR006769-2"/>
    </source>
</evidence>
<dbReference type="GO" id="GO:0050661">
    <property type="term" value="F:NADP binding"/>
    <property type="evidence" value="ECO:0007669"/>
    <property type="project" value="InterPro"/>
</dbReference>
<dbReference type="Pfam" id="PF01872">
    <property type="entry name" value="RibD_C"/>
    <property type="match status" value="1"/>
</dbReference>
<feature type="binding site" evidence="15">
    <location>
        <position position="304"/>
    </location>
    <ligand>
        <name>substrate</name>
    </ligand>
</feature>
<dbReference type="EMBL" id="CP039852">
    <property type="protein sequence ID" value="QCZ93044.1"/>
    <property type="molecule type" value="Genomic_DNA"/>
</dbReference>
<comment type="pathway">
    <text evidence="3 13">Cofactor biosynthesis; riboflavin biosynthesis; 5-amino-6-(D-ribitylamino)uracil from GTP: step 3/4.</text>
</comment>
<proteinExistence type="inferred from homology"/>
<keyword evidence="9 13" id="KW-0862">Zinc</keyword>
<evidence type="ECO:0000313" key="18">
    <source>
        <dbReference type="EMBL" id="QCZ93044.1"/>
    </source>
</evidence>
<dbReference type="PROSITE" id="PS51747">
    <property type="entry name" value="CYT_DCMP_DEAMINASES_2"/>
    <property type="match status" value="1"/>
</dbReference>
<dbReference type="RefSeq" id="WP_139755791.1">
    <property type="nucleotide sequence ID" value="NZ_CP039852.1"/>
</dbReference>
<comment type="catalytic activity">
    <reaction evidence="13">
        <text>2,5-diamino-6-hydroxy-4-(5-phosphoribosylamino)-pyrimidine + H2O + H(+) = 5-amino-6-(5-phospho-D-ribosylamino)uracil + NH4(+)</text>
        <dbReference type="Rhea" id="RHEA:21868"/>
        <dbReference type="ChEBI" id="CHEBI:15377"/>
        <dbReference type="ChEBI" id="CHEBI:15378"/>
        <dbReference type="ChEBI" id="CHEBI:28938"/>
        <dbReference type="ChEBI" id="CHEBI:58453"/>
        <dbReference type="ChEBI" id="CHEBI:58614"/>
        <dbReference type="EC" id="3.5.4.26"/>
    </reaction>
</comment>
<dbReference type="SUPFAM" id="SSF53927">
    <property type="entry name" value="Cytidine deaminase-like"/>
    <property type="match status" value="1"/>
</dbReference>
<feature type="active site" description="Proton donor" evidence="14">
    <location>
        <position position="64"/>
    </location>
</feature>
<sequence length="377" mass="40720">MSTSSDPSVSIENDYFWMAKALRLAEKGRYTTSPNPNVGCIIVDSNNQKVGEGYHLQAGSPHAEVHALRQAGDKARGATAYVTLEPCSHFGRTPPCAQALINADIARVVVAMTDPNPKVSGQGIAMLQNAGIEVTSDVMAAQAAALNAGFIKRMVTGKPWVSVKLAISLDGKIALSNGQSQWITGPHARRDVQRYRALSCAVMTGSGTALADDPSLLVRPAQAAFSSYPLDKVRQPVRVVLDRDKTLPDDLQLFTDGFATWRIVSDKHEHSAGDLPFVTNEKRFNLSDVLQTLATKNINRVFVEAGPGLAGELLEAGEVDELIIYQAPKILGNNARSMVKLPDFASLDQVVNLTLHQQSQVGEDLKLVFHVATTRKN</sequence>
<dbReference type="InterPro" id="IPR016192">
    <property type="entry name" value="APOBEC/CMP_deaminase_Zn-bd"/>
</dbReference>
<dbReference type="NCBIfam" id="TIGR00326">
    <property type="entry name" value="eubact_ribD"/>
    <property type="match status" value="1"/>
</dbReference>
<feature type="binding site" evidence="15">
    <location>
        <position position="216"/>
    </location>
    <ligand>
        <name>substrate</name>
    </ligand>
</feature>
<keyword evidence="12" id="KW-0511">Multifunctional enzyme</keyword>
<evidence type="ECO:0000256" key="7">
    <source>
        <dbReference type="ARBA" id="ARBA00022723"/>
    </source>
</evidence>
<evidence type="ECO:0000259" key="17">
    <source>
        <dbReference type="PROSITE" id="PS51747"/>
    </source>
</evidence>
<feature type="binding site" evidence="15">
    <location>
        <position position="180"/>
    </location>
    <ligand>
        <name>substrate</name>
    </ligand>
</feature>
<name>A0A5B7YBT8_9ALTE</name>
<dbReference type="FunFam" id="3.40.140.10:FF:000025">
    <property type="entry name" value="Riboflavin biosynthesis protein RibD"/>
    <property type="match status" value="1"/>
</dbReference>
<keyword evidence="19" id="KW-1185">Reference proteome</keyword>
<organism evidence="18 19">
    <name type="scientific">Salinimonas iocasae</name>
    <dbReference type="NCBI Taxonomy" id="2572577"/>
    <lineage>
        <taxon>Bacteria</taxon>
        <taxon>Pseudomonadati</taxon>
        <taxon>Pseudomonadota</taxon>
        <taxon>Gammaproteobacteria</taxon>
        <taxon>Alteromonadales</taxon>
        <taxon>Alteromonadaceae</taxon>
        <taxon>Alteromonas/Salinimonas group</taxon>
        <taxon>Salinimonas</taxon>
    </lineage>
</organism>
<feature type="binding site" evidence="16">
    <location>
        <position position="87"/>
    </location>
    <ligand>
        <name>Zn(2+)</name>
        <dbReference type="ChEBI" id="CHEBI:29105"/>
        <note>catalytic</note>
    </ligand>
</feature>
<feature type="binding site" evidence="15">
    <location>
        <position position="182"/>
    </location>
    <ligand>
        <name>NADP(+)</name>
        <dbReference type="ChEBI" id="CHEBI:58349"/>
    </ligand>
</feature>
<evidence type="ECO:0000256" key="3">
    <source>
        <dbReference type="ARBA" id="ARBA00004910"/>
    </source>
</evidence>
<dbReference type="UniPathway" id="UPA00275">
    <property type="reaction ID" value="UER00401"/>
</dbReference>
<keyword evidence="10 13" id="KW-0521">NADP</keyword>
<dbReference type="SUPFAM" id="SSF53597">
    <property type="entry name" value="Dihydrofolate reductase-like"/>
    <property type="match status" value="1"/>
</dbReference>
<evidence type="ECO:0000313" key="19">
    <source>
        <dbReference type="Proteomes" id="UP000304912"/>
    </source>
</evidence>
<dbReference type="EC" id="3.5.4.26" evidence="13"/>
<dbReference type="InterPro" id="IPR050765">
    <property type="entry name" value="Riboflavin_Biosynth_HTPR"/>
</dbReference>
<evidence type="ECO:0000256" key="2">
    <source>
        <dbReference type="ARBA" id="ARBA00004882"/>
    </source>
</evidence>
<keyword evidence="11 13" id="KW-0560">Oxidoreductase</keyword>
<comment type="catalytic activity">
    <reaction evidence="13">
        <text>5-amino-6-(5-phospho-D-ribitylamino)uracil + NADP(+) = 5-amino-6-(5-phospho-D-ribosylamino)uracil + NADPH + H(+)</text>
        <dbReference type="Rhea" id="RHEA:17845"/>
        <dbReference type="ChEBI" id="CHEBI:15378"/>
        <dbReference type="ChEBI" id="CHEBI:57783"/>
        <dbReference type="ChEBI" id="CHEBI:58349"/>
        <dbReference type="ChEBI" id="CHEBI:58421"/>
        <dbReference type="ChEBI" id="CHEBI:58453"/>
        <dbReference type="EC" id="1.1.1.193"/>
    </reaction>
</comment>
<keyword evidence="8 13" id="KW-0378">Hydrolase</keyword>
<keyword evidence="7 13" id="KW-0479">Metal-binding</keyword>
<feature type="binding site" evidence="15">
    <location>
        <position position="196"/>
    </location>
    <ligand>
        <name>substrate</name>
    </ligand>
</feature>
<evidence type="ECO:0000256" key="13">
    <source>
        <dbReference type="PIRNR" id="PIRNR006769"/>
    </source>
</evidence>
<feature type="binding site" evidence="16">
    <location>
        <position position="62"/>
    </location>
    <ligand>
        <name>Zn(2+)</name>
        <dbReference type="ChEBI" id="CHEBI:29105"/>
        <note>catalytic</note>
    </ligand>
</feature>
<dbReference type="AlphaFoldDB" id="A0A5B7YBT8"/>
<dbReference type="InterPro" id="IPR002125">
    <property type="entry name" value="CMP_dCMP_dom"/>
</dbReference>
<evidence type="ECO:0000256" key="12">
    <source>
        <dbReference type="ARBA" id="ARBA00023268"/>
    </source>
</evidence>
<comment type="cofactor">
    <cofactor evidence="13 16">
        <name>Zn(2+)</name>
        <dbReference type="ChEBI" id="CHEBI:29105"/>
    </cofactor>
    <text evidence="13 16">Binds 1 zinc ion.</text>
</comment>
<dbReference type="Proteomes" id="UP000304912">
    <property type="component" value="Chromosome"/>
</dbReference>
<feature type="binding site" evidence="16">
    <location>
        <position position="96"/>
    </location>
    <ligand>
        <name>Zn(2+)</name>
        <dbReference type="ChEBI" id="CHEBI:29105"/>
        <note>catalytic</note>
    </ligand>
</feature>
<evidence type="ECO:0000256" key="16">
    <source>
        <dbReference type="PIRSR" id="PIRSR006769-3"/>
    </source>
</evidence>
<dbReference type="InterPro" id="IPR004794">
    <property type="entry name" value="Eubact_RibD"/>
</dbReference>
<evidence type="ECO:0000256" key="8">
    <source>
        <dbReference type="ARBA" id="ARBA00022801"/>
    </source>
</evidence>
<dbReference type="Pfam" id="PF00383">
    <property type="entry name" value="dCMP_cyt_deam_1"/>
    <property type="match status" value="1"/>
</dbReference>
<dbReference type="PANTHER" id="PTHR38011:SF7">
    <property type="entry name" value="2,5-DIAMINO-6-RIBOSYLAMINO-4(3H)-PYRIMIDINONE 5'-PHOSPHATE REDUCTASE"/>
    <property type="match status" value="1"/>
</dbReference>
<dbReference type="InterPro" id="IPR011549">
    <property type="entry name" value="RibD_C"/>
</dbReference>
<feature type="domain" description="CMP/dCMP-type deaminase" evidence="17">
    <location>
        <begin position="12"/>
        <end position="135"/>
    </location>
</feature>
<dbReference type="InterPro" id="IPR016193">
    <property type="entry name" value="Cytidine_deaminase-like"/>
</dbReference>
<evidence type="ECO:0000256" key="14">
    <source>
        <dbReference type="PIRSR" id="PIRSR006769-1"/>
    </source>
</evidence>
<evidence type="ECO:0000256" key="1">
    <source>
        <dbReference type="ARBA" id="ARBA00002151"/>
    </source>
</evidence>
<protein>
    <recommendedName>
        <fullName evidence="13">Riboflavin biosynthesis protein RibD</fullName>
    </recommendedName>
    <domain>
        <recommendedName>
            <fullName evidence="13">Diaminohydroxyphosphoribosylaminopyrimidine deaminase</fullName>
            <shortName evidence="13">DRAP deaminase</shortName>
            <ecNumber evidence="13">3.5.4.26</ecNumber>
        </recommendedName>
        <alternativeName>
            <fullName evidence="13">Riboflavin-specific deaminase</fullName>
        </alternativeName>
    </domain>
    <domain>
        <recommendedName>
            <fullName evidence="13">5-amino-6-(5-phosphoribosylamino)uracil reductase</fullName>
            <ecNumber evidence="13">1.1.1.193</ecNumber>
        </recommendedName>
        <alternativeName>
            <fullName evidence="13">HTP reductase</fullName>
        </alternativeName>
    </domain>
</protein>
<feature type="binding site" evidence="15">
    <location>
        <position position="166"/>
    </location>
    <ligand>
        <name>NADP(+)</name>
        <dbReference type="ChEBI" id="CHEBI:58349"/>
    </ligand>
</feature>
<dbReference type="GO" id="GO:0008835">
    <property type="term" value="F:diaminohydroxyphosphoribosylaminopyrimidine deaminase activity"/>
    <property type="evidence" value="ECO:0007669"/>
    <property type="project" value="UniProtKB-EC"/>
</dbReference>
<dbReference type="PROSITE" id="PS00903">
    <property type="entry name" value="CYT_DCMP_DEAMINASES_1"/>
    <property type="match status" value="1"/>
</dbReference>
<dbReference type="GO" id="GO:0008703">
    <property type="term" value="F:5-amino-6-(5-phosphoribosylamino)uracil reductase activity"/>
    <property type="evidence" value="ECO:0007669"/>
    <property type="project" value="UniProtKB-EC"/>
</dbReference>
<comment type="function">
    <text evidence="1 13">Converts 2,5-diamino-6-(ribosylamino)-4(3h)-pyrimidinone 5'-phosphate into 5-amino-6-(ribosylamino)-2,4(1h,3h)-pyrimidinedione 5'-phosphate.</text>
</comment>
<dbReference type="PANTHER" id="PTHR38011">
    <property type="entry name" value="DIHYDROFOLATE REDUCTASE FAMILY PROTEIN (AFU_ORTHOLOGUE AFUA_8G06820)"/>
    <property type="match status" value="1"/>
</dbReference>
<dbReference type="EC" id="1.1.1.193" evidence="13"/>
<dbReference type="OrthoDB" id="9800865at2"/>
<feature type="binding site" evidence="15">
    <location>
        <position position="219"/>
    </location>
    <ligand>
        <name>substrate</name>
    </ligand>
</feature>
<comment type="similarity">
    <text evidence="4 13">In the N-terminal section; belongs to the cytidine and deoxycytidylate deaminase family.</text>
</comment>
<gene>
    <name evidence="18" type="primary">ribD</name>
    <name evidence="18" type="ORF">FBQ74_05865</name>
</gene>
<reference evidence="18 19" key="1">
    <citation type="submission" date="2019-04" db="EMBL/GenBank/DDBJ databases">
        <title>Salinimonas iocasae sp. nov., a halophilic bacterium isolated from the outer tube casing of tubeworms in Okinawa Trough.</title>
        <authorList>
            <person name="Zhang H."/>
            <person name="Wang H."/>
            <person name="Li C."/>
        </authorList>
    </citation>
    <scope>NUCLEOTIDE SEQUENCE [LARGE SCALE GENOMIC DNA]</scope>
    <source>
        <strain evidence="18 19">KX18D6</strain>
    </source>
</reference>
<feature type="binding site" evidence="15">
    <location>
        <position position="208"/>
    </location>
    <ligand>
        <name>NADP(+)</name>
        <dbReference type="ChEBI" id="CHEBI:58349"/>
    </ligand>
</feature>
<dbReference type="NCBIfam" id="TIGR00227">
    <property type="entry name" value="ribD_Cterm"/>
    <property type="match status" value="1"/>
</dbReference>
<evidence type="ECO:0000256" key="11">
    <source>
        <dbReference type="ARBA" id="ARBA00023002"/>
    </source>
</evidence>
<dbReference type="KEGG" id="salk:FBQ74_05865"/>
<dbReference type="CDD" id="cd01284">
    <property type="entry name" value="Riboflavin_deaminase-reductase"/>
    <property type="match status" value="1"/>
</dbReference>
<keyword evidence="6 13" id="KW-0686">Riboflavin biosynthesis</keyword>
<feature type="binding site" evidence="15">
    <location>
        <position position="212"/>
    </location>
    <ligand>
        <name>NADP(+)</name>
        <dbReference type="ChEBI" id="CHEBI:58349"/>
    </ligand>
</feature>
<dbReference type="GO" id="GO:0009231">
    <property type="term" value="P:riboflavin biosynthetic process"/>
    <property type="evidence" value="ECO:0007669"/>
    <property type="project" value="UniProtKB-UniPathway"/>
</dbReference>
<dbReference type="InterPro" id="IPR002734">
    <property type="entry name" value="RibDG_C"/>
</dbReference>
<dbReference type="GO" id="GO:0008270">
    <property type="term" value="F:zinc ion binding"/>
    <property type="evidence" value="ECO:0007669"/>
    <property type="project" value="InterPro"/>
</dbReference>